<organism evidence="1 2">
    <name type="scientific">Erythrobacter ramosus</name>
    <dbReference type="NCBI Taxonomy" id="35811"/>
    <lineage>
        <taxon>Bacteria</taxon>
        <taxon>Pseudomonadati</taxon>
        <taxon>Pseudomonadota</taxon>
        <taxon>Alphaproteobacteria</taxon>
        <taxon>Sphingomonadales</taxon>
        <taxon>Erythrobacteraceae</taxon>
        <taxon>Erythrobacter/Porphyrobacter group</taxon>
        <taxon>Erythrobacter</taxon>
    </lineage>
</organism>
<comment type="caution">
    <text evidence="1">The sequence shown here is derived from an EMBL/GenBank/DDBJ whole genome shotgun (WGS) entry which is preliminary data.</text>
</comment>
<gene>
    <name evidence="1" type="ORF">FHS52_000754</name>
</gene>
<evidence type="ECO:0000313" key="1">
    <source>
        <dbReference type="EMBL" id="MBB3774811.1"/>
    </source>
</evidence>
<proteinExistence type="predicted"/>
<protein>
    <submittedName>
        <fullName evidence="1">Uncharacterized protein</fullName>
    </submittedName>
</protein>
<dbReference type="EMBL" id="JACICE010000001">
    <property type="protein sequence ID" value="MBB3774811.1"/>
    <property type="molecule type" value="Genomic_DNA"/>
</dbReference>
<reference evidence="1 2" key="1">
    <citation type="submission" date="2020-08" db="EMBL/GenBank/DDBJ databases">
        <title>Genomic Encyclopedia of Type Strains, Phase IV (KMG-IV): sequencing the most valuable type-strain genomes for metagenomic binning, comparative biology and taxonomic classification.</title>
        <authorList>
            <person name="Goeker M."/>
        </authorList>
    </citation>
    <scope>NUCLEOTIDE SEQUENCE [LARGE SCALE GENOMIC DNA]</scope>
    <source>
        <strain evidence="1 2">DSM 8510</strain>
    </source>
</reference>
<accession>A0ABR6HVY8</accession>
<keyword evidence="2" id="KW-1185">Reference proteome</keyword>
<dbReference type="Proteomes" id="UP000548685">
    <property type="component" value="Unassembled WGS sequence"/>
</dbReference>
<name>A0ABR6HVY8_9SPHN</name>
<sequence length="37" mass="4019">MPQPASGKSPVLQSACLFIEVQDNFGPTVWASVEDLR</sequence>
<evidence type="ECO:0000313" key="2">
    <source>
        <dbReference type="Proteomes" id="UP000548685"/>
    </source>
</evidence>